<dbReference type="SMART" id="SM00387">
    <property type="entry name" value="HATPase_c"/>
    <property type="match status" value="1"/>
</dbReference>
<evidence type="ECO:0000256" key="5">
    <source>
        <dbReference type="ARBA" id="ARBA00022679"/>
    </source>
</evidence>
<dbReference type="PANTHER" id="PTHR45436">
    <property type="entry name" value="SENSOR HISTIDINE KINASE YKOH"/>
    <property type="match status" value="1"/>
</dbReference>
<keyword evidence="4" id="KW-0597">Phosphoprotein</keyword>
<dbReference type="GO" id="GO:0016301">
    <property type="term" value="F:kinase activity"/>
    <property type="evidence" value="ECO:0007669"/>
    <property type="project" value="UniProtKB-KW"/>
</dbReference>
<feature type="domain" description="HAMP" evidence="13">
    <location>
        <begin position="181"/>
        <end position="232"/>
    </location>
</feature>
<keyword evidence="10 11" id="KW-0472">Membrane</keyword>
<comment type="catalytic activity">
    <reaction evidence="1">
        <text>ATP + protein L-histidine = ADP + protein N-phospho-L-histidine.</text>
        <dbReference type="EC" id="2.7.13.3"/>
    </reaction>
</comment>
<evidence type="ECO:0000313" key="15">
    <source>
        <dbReference type="Proteomes" id="UP000759443"/>
    </source>
</evidence>
<dbReference type="Proteomes" id="UP000759443">
    <property type="component" value="Unassembled WGS sequence"/>
</dbReference>
<evidence type="ECO:0000256" key="4">
    <source>
        <dbReference type="ARBA" id="ARBA00022553"/>
    </source>
</evidence>
<gene>
    <name evidence="14" type="ORF">J2Z17_002326</name>
</gene>
<evidence type="ECO:0000256" key="11">
    <source>
        <dbReference type="SAM" id="Phobius"/>
    </source>
</evidence>
<evidence type="ECO:0000313" key="14">
    <source>
        <dbReference type="EMBL" id="MBP1850889.1"/>
    </source>
</evidence>
<comment type="caution">
    <text evidence="14">The sequence shown here is derived from an EMBL/GenBank/DDBJ whole genome shotgun (WGS) entry which is preliminary data.</text>
</comment>
<organism evidence="14 15">
    <name type="scientific">Rhizobium halophytocola</name>
    <dbReference type="NCBI Taxonomy" id="735519"/>
    <lineage>
        <taxon>Bacteria</taxon>
        <taxon>Pseudomonadati</taxon>
        <taxon>Pseudomonadota</taxon>
        <taxon>Alphaproteobacteria</taxon>
        <taxon>Hyphomicrobiales</taxon>
        <taxon>Rhizobiaceae</taxon>
        <taxon>Rhizobium/Agrobacterium group</taxon>
        <taxon>Rhizobium</taxon>
    </lineage>
</organism>
<proteinExistence type="predicted"/>
<evidence type="ECO:0000256" key="9">
    <source>
        <dbReference type="ARBA" id="ARBA00023012"/>
    </source>
</evidence>
<feature type="domain" description="Histidine kinase" evidence="12">
    <location>
        <begin position="240"/>
        <end position="450"/>
    </location>
</feature>
<keyword evidence="15" id="KW-1185">Reference proteome</keyword>
<dbReference type="Gene3D" id="1.10.287.130">
    <property type="match status" value="1"/>
</dbReference>
<feature type="transmembrane region" description="Helical" evidence="11">
    <location>
        <begin position="161"/>
        <end position="181"/>
    </location>
</feature>
<dbReference type="InterPro" id="IPR036890">
    <property type="entry name" value="HATPase_C_sf"/>
</dbReference>
<dbReference type="Pfam" id="PF02518">
    <property type="entry name" value="HATPase_c"/>
    <property type="match status" value="1"/>
</dbReference>
<evidence type="ECO:0000256" key="1">
    <source>
        <dbReference type="ARBA" id="ARBA00000085"/>
    </source>
</evidence>
<sequence length="456" mass="49979">MATLWSAVALITIAIVISALYRQGAERSFNHLLHAQLFNVINSITIGDDGNLNGSPELGDLKFSQPATGFYWLVEPLGSFASVRLTSTSLGVNSLPVPSVAEIPFDENYERFYELRDYAGNRLRVDETEVVLDNSDQAARFRVTGNLNELEGEIARFERRLYIALAVFGIVGLALNAFGILSGLRPLKDAKQALERIRAGAANELEGNFPREILPLVNEVNALIDSNRRIVDRARMQVGNLAHSLKTPIAVLINEARTLPPEQGQLVRSQTDAMQAQVTSYLNRARIAAQQGSVLARCEVAPVLERMVRVMRKLNPATEFTLHIDPPGLMLALEAQDLEETVGNLLENAARYAEGRVSVSAVAEGSQEPAADGTRRHLVMVTVEDDGPGLEPHQAAEAMKRGRRLDETRPGSGLGLSIVKEISLEYQGSFELDRSRMGGLRARLLLPGVTRETQRG</sequence>
<dbReference type="Gene3D" id="3.30.565.10">
    <property type="entry name" value="Histidine kinase-like ATPase, C-terminal domain"/>
    <property type="match status" value="1"/>
</dbReference>
<keyword evidence="9" id="KW-0902">Two-component regulatory system</keyword>
<dbReference type="PRINTS" id="PR00344">
    <property type="entry name" value="BCTRLSENSOR"/>
</dbReference>
<dbReference type="InterPro" id="IPR005467">
    <property type="entry name" value="His_kinase_dom"/>
</dbReference>
<name>A0ABS4DYX1_9HYPH</name>
<protein>
    <recommendedName>
        <fullName evidence="3">histidine kinase</fullName>
        <ecNumber evidence="3">2.7.13.3</ecNumber>
    </recommendedName>
</protein>
<evidence type="ECO:0000256" key="8">
    <source>
        <dbReference type="ARBA" id="ARBA00022989"/>
    </source>
</evidence>
<dbReference type="SUPFAM" id="SSF55874">
    <property type="entry name" value="ATPase domain of HSP90 chaperone/DNA topoisomerase II/histidine kinase"/>
    <property type="match status" value="1"/>
</dbReference>
<reference evidence="14 15" key="1">
    <citation type="submission" date="2021-03" db="EMBL/GenBank/DDBJ databases">
        <title>Genomic Encyclopedia of Type Strains, Phase IV (KMG-IV): sequencing the most valuable type-strain genomes for metagenomic binning, comparative biology and taxonomic classification.</title>
        <authorList>
            <person name="Goeker M."/>
        </authorList>
    </citation>
    <scope>NUCLEOTIDE SEQUENCE [LARGE SCALE GENOMIC DNA]</scope>
    <source>
        <strain evidence="14 15">DSM 21600</strain>
    </source>
</reference>
<evidence type="ECO:0000256" key="7">
    <source>
        <dbReference type="ARBA" id="ARBA00022777"/>
    </source>
</evidence>
<keyword evidence="6 11" id="KW-0812">Transmembrane</keyword>
<dbReference type="PROSITE" id="PS50109">
    <property type="entry name" value="HIS_KIN"/>
    <property type="match status" value="1"/>
</dbReference>
<dbReference type="InterPro" id="IPR004358">
    <property type="entry name" value="Sig_transdc_His_kin-like_C"/>
</dbReference>
<dbReference type="InterPro" id="IPR050428">
    <property type="entry name" value="TCS_sensor_his_kinase"/>
</dbReference>
<dbReference type="PANTHER" id="PTHR45436:SF5">
    <property type="entry name" value="SENSOR HISTIDINE KINASE TRCS"/>
    <property type="match status" value="1"/>
</dbReference>
<keyword evidence="7 14" id="KW-0418">Kinase</keyword>
<evidence type="ECO:0000259" key="12">
    <source>
        <dbReference type="PROSITE" id="PS50109"/>
    </source>
</evidence>
<keyword evidence="5" id="KW-0808">Transferase</keyword>
<evidence type="ECO:0000259" key="13">
    <source>
        <dbReference type="PROSITE" id="PS50885"/>
    </source>
</evidence>
<comment type="subcellular location">
    <subcellularLocation>
        <location evidence="2">Membrane</location>
    </subcellularLocation>
</comment>
<dbReference type="InterPro" id="IPR003594">
    <property type="entry name" value="HATPase_dom"/>
</dbReference>
<accession>A0ABS4DYX1</accession>
<evidence type="ECO:0000256" key="6">
    <source>
        <dbReference type="ARBA" id="ARBA00022692"/>
    </source>
</evidence>
<dbReference type="EMBL" id="JAGGJU010000005">
    <property type="protein sequence ID" value="MBP1850889.1"/>
    <property type="molecule type" value="Genomic_DNA"/>
</dbReference>
<keyword evidence="8 11" id="KW-1133">Transmembrane helix</keyword>
<dbReference type="PROSITE" id="PS50885">
    <property type="entry name" value="HAMP"/>
    <property type="match status" value="1"/>
</dbReference>
<dbReference type="InterPro" id="IPR003660">
    <property type="entry name" value="HAMP_dom"/>
</dbReference>
<evidence type="ECO:0000256" key="3">
    <source>
        <dbReference type="ARBA" id="ARBA00012438"/>
    </source>
</evidence>
<evidence type="ECO:0000256" key="2">
    <source>
        <dbReference type="ARBA" id="ARBA00004370"/>
    </source>
</evidence>
<evidence type="ECO:0000256" key="10">
    <source>
        <dbReference type="ARBA" id="ARBA00023136"/>
    </source>
</evidence>
<dbReference type="EC" id="2.7.13.3" evidence="3"/>